<dbReference type="Pfam" id="PF12295">
    <property type="entry name" value="Symplekin_C"/>
    <property type="match status" value="1"/>
</dbReference>
<feature type="domain" description="Symplekin C-terminal" evidence="3">
    <location>
        <begin position="1094"/>
        <end position="1272"/>
    </location>
</feature>
<protein>
    <recommendedName>
        <fullName evidence="6">Symplekin</fullName>
    </recommendedName>
</protein>
<dbReference type="InterPro" id="IPR011989">
    <property type="entry name" value="ARM-like"/>
</dbReference>
<evidence type="ECO:0000256" key="1">
    <source>
        <dbReference type="SAM" id="MobiDB-lite"/>
    </source>
</evidence>
<sequence length="1390" mass="152488">MASRDQALSLLTAANNHSDLAVKLSSLKQAKDIILSVEPSFAAELFPYLLQLQFSPESLVRKMLLEIIEEMSLKATEHCSLLVPVLLEFLKDNVPVIARQSIVCGTHLFSAILEEMAFQFQRCGKVERWLEELWIWMLKFKDAVFAIAVEPGYIGTKLLSLKFLEKYVLLFTADANDSDKSFARGSKRLFNVSWLVGGHPVLDPVALMSDADRTLGILLDFLQSPGSLPGPLIIAVVNCLAAIARKRPVHYGTILTALLDFNPNSEIVKGCHTVSIQYSLRTAFLGFLRCLHPTIFESRDKLLRALRVMNAGDAADQVIRQVDKMIKNNERASRESRVSRVIILQPSVSSDQLRKRSVPLDHEELTNGHEVSAKRIHYGPIMSSAITLQINDSVEDSVCFNGSSSNAPLLDSDLTPAEQMIAMIGALLAEGERGAESLEILISNIHPDLLADIVITNMKHLPKNPPPLTRLGNVPVTRQTASLSNPTQFVSPSASTNYASTVSATQVPFAAVVANSFSLSDTSTVNNIPADSKRDPRRDPRRLDPRRSATPVGGLSMPVADDTGATEPEFDGSVSSSKPLSVPAVTSAENSHVLLLSNSESDDKTLESPMVPETDELSLKEDGFSKPEEIVPVSEVKASSDHALSPSHMVDEDSVTSKLSDVEVTYGDNTSLMDVDQNSPTVSNSSIPEETCQDLPQVPFYIELTEEQQRNVRNLAVERIIESYKHLSGIDCSLKRMALLARLVAQVDEDDDIVVMLQKQIVVDYRLQKGHELVMHILYHLHSLMILDSPGSSSYASAVYEKFVLVVAKSLLDAFPASDKSFSRLLGEVPLLPESALKLLDDLCSSVVLDSHGKEVHDGERVTQGLGAVWGLILGRPNNRHACLDIALKCAVHSQDDIRAKAIRLVANKLYQINYIAEKIEQFATKMLLSAVDQHASDTELSQSGSIDQRDGEARSQETSVSGSQVSDTANVENNKQSAQPVVKNMSIMSLSEAQRLISLFFALCTQKPSLLQLVFDIYGRAPKSVKQAVHRHIPILIRALGSSCSELLRVISDPPEGCENLLMLVLQKLTQETTPSADLIATVKHLYETKLKDATILIPILSSLSKNEVLPIFPRLVGLPIEKFQMALAHILQGSAHTGPALTPAEVLVAIHDISPEKDGLALKKITDACSACFEQRTVFTQQVLAKALNQMVDQTPLPLLFMRTVIQAIDAFPTLVDFVMEILSKLVTRQVWKMPKLWVGFLKCVSQARPHSFRVLLQLPPPLLESAMSKHSNLRGPLAAFANQPSIRTSLPRSTLAVLGLLNDSQTQQPHVASLHTSDKSIVEDLPDAGPHPMVPLTTKGKTNLLLSMDADMDNFLSVVLNLKSAGQLKLPFLLSWKNPNPLLPRLL</sequence>
<organism evidence="4 5">
    <name type="scientific">Ricinus communis</name>
    <name type="common">Castor bean</name>
    <dbReference type="NCBI Taxonomy" id="3988"/>
    <lineage>
        <taxon>Eukaryota</taxon>
        <taxon>Viridiplantae</taxon>
        <taxon>Streptophyta</taxon>
        <taxon>Embryophyta</taxon>
        <taxon>Tracheophyta</taxon>
        <taxon>Spermatophyta</taxon>
        <taxon>Magnoliopsida</taxon>
        <taxon>eudicotyledons</taxon>
        <taxon>Gunneridae</taxon>
        <taxon>Pentapetalae</taxon>
        <taxon>rosids</taxon>
        <taxon>fabids</taxon>
        <taxon>Malpighiales</taxon>
        <taxon>Euphorbiaceae</taxon>
        <taxon>Acalyphoideae</taxon>
        <taxon>Acalypheae</taxon>
        <taxon>Ricinus</taxon>
    </lineage>
</organism>
<gene>
    <name evidence="4" type="ORF">RCOM_1584120</name>
</gene>
<evidence type="ECO:0000313" key="5">
    <source>
        <dbReference type="Proteomes" id="UP000008311"/>
    </source>
</evidence>
<dbReference type="InParanoid" id="B9R6Q7"/>
<evidence type="ECO:0000259" key="2">
    <source>
        <dbReference type="Pfam" id="PF11935"/>
    </source>
</evidence>
<evidence type="ECO:0008006" key="6">
    <source>
        <dbReference type="Google" id="ProtNLM"/>
    </source>
</evidence>
<keyword evidence="5" id="KW-1185">Reference proteome</keyword>
<feature type="region of interest" description="Disordered" evidence="1">
    <location>
        <begin position="940"/>
        <end position="977"/>
    </location>
</feature>
<dbReference type="InterPro" id="IPR016024">
    <property type="entry name" value="ARM-type_fold"/>
</dbReference>
<feature type="domain" description="Symplekin/Pta1 N-terminal" evidence="2">
    <location>
        <begin position="95"/>
        <end position="310"/>
    </location>
</feature>
<dbReference type="SUPFAM" id="SSF48371">
    <property type="entry name" value="ARM repeat"/>
    <property type="match status" value="1"/>
</dbReference>
<dbReference type="PANTHER" id="PTHR47184:SF3">
    <property type="entry name" value="PHOSPHATIDYLINOSITOL 3-AND 4-KINASE FAMILY PROTEIN-RELATED"/>
    <property type="match status" value="1"/>
</dbReference>
<dbReference type="STRING" id="3988.B9R6Q7"/>
<reference evidence="5" key="1">
    <citation type="journal article" date="2010" name="Nat. Biotechnol.">
        <title>Draft genome sequence of the oilseed species Ricinus communis.</title>
        <authorList>
            <person name="Chan A.P."/>
            <person name="Crabtree J."/>
            <person name="Zhao Q."/>
            <person name="Lorenzi H."/>
            <person name="Orvis J."/>
            <person name="Puiu D."/>
            <person name="Melake-Berhan A."/>
            <person name="Jones K.M."/>
            <person name="Redman J."/>
            <person name="Chen G."/>
            <person name="Cahoon E.B."/>
            <person name="Gedil M."/>
            <person name="Stanke M."/>
            <person name="Haas B.J."/>
            <person name="Wortman J.R."/>
            <person name="Fraser-Liggett C.M."/>
            <person name="Ravel J."/>
            <person name="Rabinowicz P.D."/>
        </authorList>
    </citation>
    <scope>NUCLEOTIDE SEQUENCE [LARGE SCALE GENOMIC DNA]</scope>
    <source>
        <strain evidence="5">cv. Hale</strain>
    </source>
</reference>
<proteinExistence type="predicted"/>
<dbReference type="FunCoup" id="B9R6Q7">
    <property type="interactions" value="2755"/>
</dbReference>
<dbReference type="Pfam" id="PF11935">
    <property type="entry name" value="SYMPK_PTA1_N"/>
    <property type="match status" value="1"/>
</dbReference>
<evidence type="ECO:0000313" key="4">
    <source>
        <dbReference type="EMBL" id="EEF52187.1"/>
    </source>
</evidence>
<dbReference type="InterPro" id="IPR032460">
    <property type="entry name" value="Symplekin/Pta1_N"/>
</dbReference>
<dbReference type="Proteomes" id="UP000008311">
    <property type="component" value="Unassembled WGS sequence"/>
</dbReference>
<feature type="compositionally biased region" description="Polar residues" evidence="1">
    <location>
        <begin position="957"/>
        <end position="977"/>
    </location>
</feature>
<dbReference type="eggNOG" id="KOG1895">
    <property type="taxonomic scope" value="Eukaryota"/>
</dbReference>
<feature type="region of interest" description="Disordered" evidence="1">
    <location>
        <begin position="635"/>
        <end position="656"/>
    </location>
</feature>
<dbReference type="InterPro" id="IPR022075">
    <property type="entry name" value="Symplekin_C"/>
</dbReference>
<dbReference type="Gene3D" id="1.25.10.10">
    <property type="entry name" value="Leucine-rich Repeat Variant"/>
    <property type="match status" value="1"/>
</dbReference>
<dbReference type="EMBL" id="EQ973772">
    <property type="protein sequence ID" value="EEF52187.1"/>
    <property type="molecule type" value="Genomic_DNA"/>
</dbReference>
<evidence type="ECO:0000259" key="3">
    <source>
        <dbReference type="Pfam" id="PF12295"/>
    </source>
</evidence>
<accession>B9R6Q7</accession>
<dbReference type="GO" id="GO:0005847">
    <property type="term" value="C:mRNA cleavage and polyadenylation specificity factor complex"/>
    <property type="evidence" value="ECO:0000318"/>
    <property type="project" value="GO_Central"/>
</dbReference>
<name>B9R6Q7_RICCO</name>
<dbReference type="PANTHER" id="PTHR47184">
    <property type="entry name" value="PHOSPHATIDYLINOSITOL 3-AND 4-KINASE FAMILY PROTEIN-RELATED"/>
    <property type="match status" value="1"/>
</dbReference>
<feature type="region of interest" description="Disordered" evidence="1">
    <location>
        <begin position="522"/>
        <end position="585"/>
    </location>
</feature>
<feature type="compositionally biased region" description="Basic and acidic residues" evidence="1">
    <location>
        <begin position="531"/>
        <end position="547"/>
    </location>
</feature>